<name>A0A7W6WAX7_9PROT</name>
<dbReference type="GO" id="GO:0006508">
    <property type="term" value="P:proteolysis"/>
    <property type="evidence" value="ECO:0007669"/>
    <property type="project" value="UniProtKB-KW"/>
</dbReference>
<dbReference type="Pfam" id="PF01523">
    <property type="entry name" value="PmbA_TldD_1st"/>
    <property type="match status" value="1"/>
</dbReference>
<evidence type="ECO:0000313" key="8">
    <source>
        <dbReference type="EMBL" id="MBB4266972.1"/>
    </source>
</evidence>
<dbReference type="NCBIfam" id="NF008006">
    <property type="entry name" value="PRK10735.1"/>
    <property type="match status" value="1"/>
</dbReference>
<dbReference type="SUPFAM" id="SSF111283">
    <property type="entry name" value="Putative modulator of DNA gyrase, PmbA/TldD"/>
    <property type="match status" value="1"/>
</dbReference>
<keyword evidence="2" id="KW-0645">Protease</keyword>
<evidence type="ECO:0000259" key="6">
    <source>
        <dbReference type="Pfam" id="PF19289"/>
    </source>
</evidence>
<dbReference type="Pfam" id="PF19289">
    <property type="entry name" value="PmbA_TldD_3rd"/>
    <property type="match status" value="1"/>
</dbReference>
<dbReference type="PIRSF" id="PIRSF004919">
    <property type="entry name" value="TldD"/>
    <property type="match status" value="1"/>
</dbReference>
<dbReference type="InterPro" id="IPR035068">
    <property type="entry name" value="TldD/PmbA_N"/>
</dbReference>
<organism evidence="8 9">
    <name type="scientific">Roseospira visakhapatnamensis</name>
    <dbReference type="NCBI Taxonomy" id="390880"/>
    <lineage>
        <taxon>Bacteria</taxon>
        <taxon>Pseudomonadati</taxon>
        <taxon>Pseudomonadota</taxon>
        <taxon>Alphaproteobacteria</taxon>
        <taxon>Rhodospirillales</taxon>
        <taxon>Rhodospirillaceae</taxon>
        <taxon>Roseospira</taxon>
    </lineage>
</organism>
<dbReference type="GO" id="GO:0005829">
    <property type="term" value="C:cytosol"/>
    <property type="evidence" value="ECO:0007669"/>
    <property type="project" value="TreeGrafter"/>
</dbReference>
<dbReference type="GO" id="GO:0008237">
    <property type="term" value="F:metallopeptidase activity"/>
    <property type="evidence" value="ECO:0007669"/>
    <property type="project" value="UniProtKB-KW"/>
</dbReference>
<protein>
    <submittedName>
        <fullName evidence="8">TldD protein</fullName>
    </submittedName>
</protein>
<evidence type="ECO:0000259" key="7">
    <source>
        <dbReference type="Pfam" id="PF19290"/>
    </source>
</evidence>
<dbReference type="InterPro" id="IPR045569">
    <property type="entry name" value="Metalloprtase-TldD/E_C"/>
</dbReference>
<proteinExistence type="inferred from homology"/>
<keyword evidence="4" id="KW-0482">Metalloprotease</keyword>
<dbReference type="InterPro" id="IPR045570">
    <property type="entry name" value="Metalloprtase-TldD/E_cen_dom"/>
</dbReference>
<feature type="domain" description="Metalloprotease TldD/E C-terminal" evidence="6">
    <location>
        <begin position="241"/>
        <end position="474"/>
    </location>
</feature>
<dbReference type="InterPro" id="IPR025502">
    <property type="entry name" value="TldD"/>
</dbReference>
<dbReference type="EMBL" id="JACIGK010000019">
    <property type="protein sequence ID" value="MBB4266972.1"/>
    <property type="molecule type" value="Genomic_DNA"/>
</dbReference>
<evidence type="ECO:0000313" key="9">
    <source>
        <dbReference type="Proteomes" id="UP000554286"/>
    </source>
</evidence>
<evidence type="ECO:0000256" key="1">
    <source>
        <dbReference type="ARBA" id="ARBA00005836"/>
    </source>
</evidence>
<keyword evidence="9" id="KW-1185">Reference proteome</keyword>
<evidence type="ECO:0000259" key="5">
    <source>
        <dbReference type="Pfam" id="PF01523"/>
    </source>
</evidence>
<keyword evidence="3" id="KW-0378">Hydrolase</keyword>
<sequence>MPHDAQAEALFFDRAGLDRDRVTALVDDALTGCDDGALFLEYRQSESFALDDGRIRSAAFDTSQGFGLHAEVGETVGFAHASLLDEQAIARAAETVKAVRLGTGGSLALPPQRTNRHLYGTDNPIDGLPMDRKVAILSSIDTYARARDPRVVQVMASLTASWQAVVILRPGGETVADIRPLVRVNVAVVVGQGDRMESGSHGSGGRLSYDAFVSEDAWKGAVDEALRQALVNLDSVDAPAGEMPVVLGPGWPGILLHEAVGHGLEGDFNRKKTSAFSGCLGDRVAAPGVTVVDDGTMLDRRGSLSVDDEGTPTGRTVLIEDGILKGYMQDRMNARLMGVAPTGNGRRQSHAHPVLPRMTNTIMEAGDRDPAEILRSVKKGLYAVNFGGGQVDITSGKFVFSASEAYLIEDGKVGPAVKGATLIGNGPEVMTRVSMIGNDLRLDPGVGTCGKEGQGVPVGVGQPTLLVDRLTVGGTQAA</sequence>
<dbReference type="PANTHER" id="PTHR30624">
    <property type="entry name" value="UNCHARACTERIZED PROTEIN TLDD AND PMBA"/>
    <property type="match status" value="1"/>
</dbReference>
<dbReference type="Pfam" id="PF19290">
    <property type="entry name" value="PmbA_TldD_2nd"/>
    <property type="match status" value="1"/>
</dbReference>
<gene>
    <name evidence="8" type="ORF">GGD89_002608</name>
</gene>
<comment type="similarity">
    <text evidence="1">Belongs to the peptidase U62 family.</text>
</comment>
<dbReference type="AlphaFoldDB" id="A0A7W6WAX7"/>
<evidence type="ECO:0000256" key="3">
    <source>
        <dbReference type="ARBA" id="ARBA00022801"/>
    </source>
</evidence>
<evidence type="ECO:0000256" key="4">
    <source>
        <dbReference type="ARBA" id="ARBA00023049"/>
    </source>
</evidence>
<dbReference type="InterPro" id="IPR051463">
    <property type="entry name" value="Peptidase_U62_metallo"/>
</dbReference>
<dbReference type="Gene3D" id="3.30.2290.10">
    <property type="entry name" value="PmbA/TldD superfamily"/>
    <property type="match status" value="1"/>
</dbReference>
<dbReference type="InterPro" id="IPR002510">
    <property type="entry name" value="Metalloprtase-TldD/E_N"/>
</dbReference>
<dbReference type="InterPro" id="IPR036059">
    <property type="entry name" value="TldD/PmbA_sf"/>
</dbReference>
<dbReference type="PANTHER" id="PTHR30624:SF4">
    <property type="entry name" value="METALLOPROTEASE TLDD"/>
    <property type="match status" value="1"/>
</dbReference>
<feature type="domain" description="Metalloprotease TldD/E central" evidence="7">
    <location>
        <begin position="124"/>
        <end position="233"/>
    </location>
</feature>
<feature type="domain" description="Metalloprotease TldD/E N-terminal" evidence="5">
    <location>
        <begin position="38"/>
        <end position="97"/>
    </location>
</feature>
<evidence type="ECO:0000256" key="2">
    <source>
        <dbReference type="ARBA" id="ARBA00022670"/>
    </source>
</evidence>
<dbReference type="Proteomes" id="UP000554286">
    <property type="component" value="Unassembled WGS sequence"/>
</dbReference>
<dbReference type="RefSeq" id="WP_184045893.1">
    <property type="nucleotide sequence ID" value="NZ_JACIGK010000019.1"/>
</dbReference>
<accession>A0A7W6WAX7</accession>
<comment type="caution">
    <text evidence="8">The sequence shown here is derived from an EMBL/GenBank/DDBJ whole genome shotgun (WGS) entry which is preliminary data.</text>
</comment>
<reference evidence="8 9" key="1">
    <citation type="submission" date="2020-08" db="EMBL/GenBank/DDBJ databases">
        <title>Genome sequencing of Purple Non-Sulfur Bacteria from various extreme environments.</title>
        <authorList>
            <person name="Mayer M."/>
        </authorList>
    </citation>
    <scope>NUCLEOTIDE SEQUENCE [LARGE SCALE GENOMIC DNA]</scope>
    <source>
        <strain evidence="8 9">JA131</strain>
    </source>
</reference>